<sequence>MSQFIKEGVICVKRKSILGLVAVLMLIGSMISGCGKDTETAAEGTGSDNGQVITLKYAFFAPATTFPAKQMEKWKEELEKRTNGKVKVELFPGGTLLTDKNMYDGVKDAVAEIGLSCTTYEPGRFPLLGISDMPSGFPNSKVASQVVYDLIQEFPPEAFKDCKIITAFATEPAYLMLKKPAKSLEDLKGRQLRISGALTPVLEELGASPVGMSMSEVPESLQTGIIEGLASSREVLKDLKLAESVKYVTDYPLTVTTFVAVMNQDVWNTLPADVQKAIDELGPEMAAWTGDYMDNHVQEALEWSKNEHGLEITSLSPEEAANWDKKLQPMQNNLVAELKAQGLPAEEYQKRLYELKDKYSKE</sequence>
<gene>
    <name evidence="2" type="ORF">DCMF_04030</name>
</gene>
<dbReference type="Pfam" id="PF03480">
    <property type="entry name" value="DctP"/>
    <property type="match status" value="1"/>
</dbReference>
<accession>A0A3G1KPK2</accession>
<keyword evidence="1" id="KW-0732">Signal</keyword>
<dbReference type="InterPro" id="IPR038404">
    <property type="entry name" value="TRAP_DctP_sf"/>
</dbReference>
<dbReference type="InterPro" id="IPR018389">
    <property type="entry name" value="DctP_fam"/>
</dbReference>
<organism evidence="2 3">
    <name type="scientific">Formimonas warabiya</name>
    <dbReference type="NCBI Taxonomy" id="1761012"/>
    <lineage>
        <taxon>Bacteria</taxon>
        <taxon>Bacillati</taxon>
        <taxon>Bacillota</taxon>
        <taxon>Clostridia</taxon>
        <taxon>Eubacteriales</taxon>
        <taxon>Peptococcaceae</taxon>
        <taxon>Candidatus Formimonas</taxon>
    </lineage>
</organism>
<keyword evidence="3" id="KW-1185">Reference proteome</keyword>
<dbReference type="NCBIfam" id="NF037995">
    <property type="entry name" value="TRAP_S1"/>
    <property type="match status" value="1"/>
</dbReference>
<reference evidence="2 3" key="1">
    <citation type="submission" date="2016-10" db="EMBL/GenBank/DDBJ databases">
        <title>Complete Genome Sequence of Peptococcaceae strain DCMF.</title>
        <authorList>
            <person name="Edwards R.J."/>
            <person name="Holland S.I."/>
            <person name="Deshpande N.P."/>
            <person name="Wong Y.K."/>
            <person name="Ertan H."/>
            <person name="Manefield M."/>
            <person name="Russell T.L."/>
            <person name="Lee M.J."/>
        </authorList>
    </citation>
    <scope>NUCLEOTIDE SEQUENCE [LARGE SCALE GENOMIC DNA]</scope>
    <source>
        <strain evidence="2 3">DCMF</strain>
    </source>
</reference>
<dbReference type="GO" id="GO:0055085">
    <property type="term" value="P:transmembrane transport"/>
    <property type="evidence" value="ECO:0007669"/>
    <property type="project" value="InterPro"/>
</dbReference>
<dbReference type="PANTHER" id="PTHR33376:SF15">
    <property type="entry name" value="BLL6794 PROTEIN"/>
    <property type="match status" value="1"/>
</dbReference>
<proteinExistence type="predicted"/>
<evidence type="ECO:0000313" key="2">
    <source>
        <dbReference type="EMBL" id="ATW24065.1"/>
    </source>
</evidence>
<protein>
    <submittedName>
        <fullName evidence="2">C4-dicarboxylate ABC transporter substrate-binding protein</fullName>
    </submittedName>
</protein>
<dbReference type="PANTHER" id="PTHR33376">
    <property type="match status" value="1"/>
</dbReference>
<dbReference type="Gene3D" id="3.40.190.170">
    <property type="entry name" value="Bacterial extracellular solute-binding protein, family 7"/>
    <property type="match status" value="1"/>
</dbReference>
<dbReference type="CDD" id="cd13665">
    <property type="entry name" value="PBP2_TRAP_Dctp3_4"/>
    <property type="match status" value="1"/>
</dbReference>
<name>A0A3G1KPK2_FORW1</name>
<dbReference type="PROSITE" id="PS51257">
    <property type="entry name" value="PROKAR_LIPOPROTEIN"/>
    <property type="match status" value="1"/>
</dbReference>
<dbReference type="EMBL" id="CP017634">
    <property type="protein sequence ID" value="ATW24065.1"/>
    <property type="molecule type" value="Genomic_DNA"/>
</dbReference>
<dbReference type="AlphaFoldDB" id="A0A3G1KPK2"/>
<evidence type="ECO:0000313" key="3">
    <source>
        <dbReference type="Proteomes" id="UP000323521"/>
    </source>
</evidence>
<evidence type="ECO:0000256" key="1">
    <source>
        <dbReference type="ARBA" id="ARBA00022729"/>
    </source>
</evidence>
<dbReference type="KEGG" id="fwa:DCMF_04030"/>
<dbReference type="Proteomes" id="UP000323521">
    <property type="component" value="Chromosome"/>
</dbReference>